<dbReference type="AlphaFoldDB" id="A0A2K3QBR3"/>
<dbReference type="Pfam" id="PF00023">
    <property type="entry name" value="Ank"/>
    <property type="match status" value="1"/>
</dbReference>
<evidence type="ECO:0008006" key="6">
    <source>
        <dbReference type="Google" id="ProtNLM"/>
    </source>
</evidence>
<dbReference type="PROSITE" id="PS50297">
    <property type="entry name" value="ANK_REP_REGION"/>
    <property type="match status" value="2"/>
</dbReference>
<dbReference type="PANTHER" id="PTHR24134:SF9">
    <property type="entry name" value="ANKYRIN REPEAT AND SOCS BOX PROTEIN 8"/>
    <property type="match status" value="1"/>
</dbReference>
<evidence type="ECO:0000256" key="1">
    <source>
        <dbReference type="ARBA" id="ARBA00022737"/>
    </source>
</evidence>
<comment type="caution">
    <text evidence="4">The sequence shown here is derived from an EMBL/GenBank/DDBJ whole genome shotgun (WGS) entry which is preliminary data.</text>
</comment>
<dbReference type="InterPro" id="IPR002110">
    <property type="entry name" value="Ankyrin_rpt"/>
</dbReference>
<feature type="repeat" description="ANK" evidence="3">
    <location>
        <begin position="270"/>
        <end position="302"/>
    </location>
</feature>
<dbReference type="OrthoDB" id="194358at2759"/>
<evidence type="ECO:0000256" key="2">
    <source>
        <dbReference type="ARBA" id="ARBA00023043"/>
    </source>
</evidence>
<dbReference type="InterPro" id="IPR036770">
    <property type="entry name" value="Ankyrin_rpt-contain_sf"/>
</dbReference>
<sequence length="661" mass="74326">MEPNEDNKKLPHPWLIRTPNEIKDNIAYRLEERDLGKLARTCWIWYFVASPHLYAKNAKFGNSTAIEWVSHKSASIQEERVDRKILRLAVEHGADVNAVHKNKEDERFIREDRPYVGPYGSALHFAAASGKESIVRDLLHYGADVRALSSGFNMHHHTVLVDPDPKGEMGRYGSALHNSFARTCWLPLLLPLIRNHKNIVRMLVDAGAPAQLAVSSRDWHLDPNTAVVTVYHLFAAMPREDFQDDLCDLRSELFDKCKQSLNATLPRAASMFSALHIALRVANRTMLAALIQAGADVEVSTDLGRTPLIYAIKLCAHGPPALARKFLIQSMENLIKHGANVNRRTHPAAAESPLICAMPAAFIHLTTADQRTKACADVMEIVDLLVKNGARINGRNARGRTAIHKLWDEIMFVNGDHRYLGKLLKHLVSKGGDLNLTAHPGGPTILHDFFVQVAKRGEDLKMASYPAIKDVPLHLLHLLVSLGATIKHYEADDVFKLWIRSPRLRSPKGYRILQHKDHLSQGAIDHAYLYAFEKQERAVLSALRAGFLNPTNGSQLVGVAAKTPNHSFWADVKHFEFDPNWLSPEGFTYLHMIVDKVGINGYDEKSAIKDADYFIQLGTSVCTKDVAGFTAIQRLRRRLSNFKRLRLFLLDERDKELGQFS</sequence>
<name>A0A2K3QBR3_9HYPO</name>
<reference evidence="4 5" key="1">
    <citation type="submission" date="2017-08" db="EMBL/GenBank/DDBJ databases">
        <title>Harnessing the power of phylogenomics to disentangle the directionality and signatures of interkingdom host jumping in the parasitic fungal genus Tolypocladium.</title>
        <authorList>
            <person name="Quandt C.A."/>
            <person name="Patterson W."/>
            <person name="Spatafora J.W."/>
        </authorList>
    </citation>
    <scope>NUCLEOTIDE SEQUENCE [LARGE SCALE GENOMIC DNA]</scope>
    <source>
        <strain evidence="4 5">CBS 113982</strain>
    </source>
</reference>
<gene>
    <name evidence="4" type="ORF">TCAP_05109</name>
</gene>
<dbReference type="PANTHER" id="PTHR24134">
    <property type="entry name" value="ANKYRIN REPEAT-CONTAINING PROTEIN DDB_G0279043"/>
    <property type="match status" value="1"/>
</dbReference>
<dbReference type="STRING" id="45235.A0A2K3QBR3"/>
<accession>A0A2K3QBR3</accession>
<protein>
    <recommendedName>
        <fullName evidence="6">Ankyrin repeat protein</fullName>
    </recommendedName>
</protein>
<keyword evidence="2 3" id="KW-0040">ANK repeat</keyword>
<feature type="repeat" description="ANK" evidence="3">
    <location>
        <begin position="121"/>
        <end position="150"/>
    </location>
</feature>
<dbReference type="PROSITE" id="PS50088">
    <property type="entry name" value="ANK_REPEAT"/>
    <property type="match status" value="2"/>
</dbReference>
<dbReference type="Gene3D" id="1.25.40.20">
    <property type="entry name" value="Ankyrin repeat-containing domain"/>
    <property type="match status" value="3"/>
</dbReference>
<keyword evidence="5" id="KW-1185">Reference proteome</keyword>
<dbReference type="Proteomes" id="UP000236621">
    <property type="component" value="Unassembled WGS sequence"/>
</dbReference>
<evidence type="ECO:0000256" key="3">
    <source>
        <dbReference type="PROSITE-ProRule" id="PRU00023"/>
    </source>
</evidence>
<evidence type="ECO:0000313" key="4">
    <source>
        <dbReference type="EMBL" id="PNY24954.1"/>
    </source>
</evidence>
<dbReference type="CDD" id="cd09917">
    <property type="entry name" value="F-box_SF"/>
    <property type="match status" value="1"/>
</dbReference>
<dbReference type="SUPFAM" id="SSF48403">
    <property type="entry name" value="Ankyrin repeat"/>
    <property type="match status" value="1"/>
</dbReference>
<evidence type="ECO:0000313" key="5">
    <source>
        <dbReference type="Proteomes" id="UP000236621"/>
    </source>
</evidence>
<proteinExistence type="predicted"/>
<organism evidence="4 5">
    <name type="scientific">Tolypocladium capitatum</name>
    <dbReference type="NCBI Taxonomy" id="45235"/>
    <lineage>
        <taxon>Eukaryota</taxon>
        <taxon>Fungi</taxon>
        <taxon>Dikarya</taxon>
        <taxon>Ascomycota</taxon>
        <taxon>Pezizomycotina</taxon>
        <taxon>Sordariomycetes</taxon>
        <taxon>Hypocreomycetidae</taxon>
        <taxon>Hypocreales</taxon>
        <taxon>Ophiocordycipitaceae</taxon>
        <taxon>Tolypocladium</taxon>
    </lineage>
</organism>
<keyword evidence="1" id="KW-0677">Repeat</keyword>
<dbReference type="EMBL" id="NRSZ01000824">
    <property type="protein sequence ID" value="PNY24954.1"/>
    <property type="molecule type" value="Genomic_DNA"/>
</dbReference>
<dbReference type="SMART" id="SM00248">
    <property type="entry name" value="ANK"/>
    <property type="match status" value="6"/>
</dbReference>